<evidence type="ECO:0008006" key="6">
    <source>
        <dbReference type="Google" id="ProtNLM"/>
    </source>
</evidence>
<keyword evidence="1 3" id="KW-0853">WD repeat</keyword>
<dbReference type="InterPro" id="IPR020472">
    <property type="entry name" value="WD40_PAC1"/>
</dbReference>
<organism evidence="4 5">
    <name type="scientific">Rhizoctonia solani</name>
    <dbReference type="NCBI Taxonomy" id="456999"/>
    <lineage>
        <taxon>Eukaryota</taxon>
        <taxon>Fungi</taxon>
        <taxon>Dikarya</taxon>
        <taxon>Basidiomycota</taxon>
        <taxon>Agaricomycotina</taxon>
        <taxon>Agaricomycetes</taxon>
        <taxon>Cantharellales</taxon>
        <taxon>Ceratobasidiaceae</taxon>
        <taxon>Rhizoctonia</taxon>
    </lineage>
</organism>
<reference evidence="4" key="1">
    <citation type="submission" date="2021-01" db="EMBL/GenBank/DDBJ databases">
        <authorList>
            <person name="Kaushik A."/>
        </authorList>
    </citation>
    <scope>NUCLEOTIDE SEQUENCE</scope>
    <source>
        <strain evidence="4">AG5</strain>
    </source>
</reference>
<dbReference type="Gene3D" id="2.130.10.10">
    <property type="entry name" value="YVTN repeat-like/Quinoprotein amine dehydrogenase"/>
    <property type="match status" value="2"/>
</dbReference>
<evidence type="ECO:0000313" key="4">
    <source>
        <dbReference type="EMBL" id="CAE7196565.1"/>
    </source>
</evidence>
<dbReference type="InterPro" id="IPR036322">
    <property type="entry name" value="WD40_repeat_dom_sf"/>
</dbReference>
<dbReference type="PROSITE" id="PS00678">
    <property type="entry name" value="WD_REPEATS_1"/>
    <property type="match status" value="3"/>
</dbReference>
<keyword evidence="2" id="KW-0677">Repeat</keyword>
<dbReference type="Proteomes" id="UP000663827">
    <property type="component" value="Unassembled WGS sequence"/>
</dbReference>
<proteinExistence type="predicted"/>
<evidence type="ECO:0000256" key="2">
    <source>
        <dbReference type="ARBA" id="ARBA00022737"/>
    </source>
</evidence>
<feature type="repeat" description="WD" evidence="3">
    <location>
        <begin position="268"/>
        <end position="298"/>
    </location>
</feature>
<dbReference type="PROSITE" id="PS50082">
    <property type="entry name" value="WD_REPEATS_2"/>
    <property type="match status" value="6"/>
</dbReference>
<comment type="caution">
    <text evidence="4">The sequence shown here is derived from an EMBL/GenBank/DDBJ whole genome shotgun (WGS) entry which is preliminary data.</text>
</comment>
<protein>
    <recommendedName>
        <fullName evidence="6">WD40 repeat-like protein</fullName>
    </recommendedName>
</protein>
<gene>
    <name evidence="4" type="ORF">RDB_LOCUS133486</name>
</gene>
<feature type="repeat" description="WD" evidence="3">
    <location>
        <begin position="182"/>
        <end position="223"/>
    </location>
</feature>
<dbReference type="SUPFAM" id="SSF50978">
    <property type="entry name" value="WD40 repeat-like"/>
    <property type="match status" value="1"/>
</dbReference>
<name>A0A8H3HXY0_9AGAM</name>
<dbReference type="PROSITE" id="PS50294">
    <property type="entry name" value="WD_REPEATS_REGION"/>
    <property type="match status" value="6"/>
</dbReference>
<dbReference type="EMBL" id="CAJNJQ010003323">
    <property type="protein sequence ID" value="CAE7196565.1"/>
    <property type="molecule type" value="Genomic_DNA"/>
</dbReference>
<dbReference type="AlphaFoldDB" id="A0A8H3HXY0"/>
<feature type="repeat" description="WD" evidence="3">
    <location>
        <begin position="139"/>
        <end position="180"/>
    </location>
</feature>
<dbReference type="PRINTS" id="PR00320">
    <property type="entry name" value="GPROTEINBRPT"/>
</dbReference>
<dbReference type="InterPro" id="IPR050505">
    <property type="entry name" value="WDR55/POC1"/>
</dbReference>
<dbReference type="CDD" id="cd00200">
    <property type="entry name" value="WD40"/>
    <property type="match status" value="1"/>
</dbReference>
<dbReference type="InterPro" id="IPR001680">
    <property type="entry name" value="WD40_rpt"/>
</dbReference>
<dbReference type="InterPro" id="IPR015943">
    <property type="entry name" value="WD40/YVTN_repeat-like_dom_sf"/>
</dbReference>
<evidence type="ECO:0000313" key="5">
    <source>
        <dbReference type="Proteomes" id="UP000663827"/>
    </source>
</evidence>
<dbReference type="SMART" id="SM00320">
    <property type="entry name" value="WD40"/>
    <property type="match status" value="7"/>
</dbReference>
<feature type="repeat" description="WD" evidence="3">
    <location>
        <begin position="4"/>
        <end position="45"/>
    </location>
</feature>
<dbReference type="InterPro" id="IPR019775">
    <property type="entry name" value="WD40_repeat_CS"/>
</dbReference>
<dbReference type="PANTHER" id="PTHR44019">
    <property type="entry name" value="WD REPEAT-CONTAINING PROTEIN 55"/>
    <property type="match status" value="1"/>
</dbReference>
<dbReference type="Pfam" id="PF00400">
    <property type="entry name" value="WD40"/>
    <property type="match status" value="7"/>
</dbReference>
<feature type="repeat" description="WD" evidence="3">
    <location>
        <begin position="225"/>
        <end position="266"/>
    </location>
</feature>
<dbReference type="PANTHER" id="PTHR44019:SF8">
    <property type="entry name" value="POC1 CENTRIOLAR PROTEIN HOMOLOG"/>
    <property type="match status" value="1"/>
</dbReference>
<feature type="repeat" description="WD" evidence="3">
    <location>
        <begin position="47"/>
        <end position="88"/>
    </location>
</feature>
<evidence type="ECO:0000256" key="1">
    <source>
        <dbReference type="ARBA" id="ARBA00022574"/>
    </source>
</evidence>
<sequence length="410" mass="44995">MIAHEGHTNWVSSVVFSPSGDSVASGSYDHTIRIWDTHESSPIGEPFRGHSNEIHSVSYCPVGDLIASGSTDKTIRLWDVNTCRQLGQSLSSNHPFLSVAFSPNGKLIVSGSSGPYTSPTGCTVQLWDVLDRTVVSRPFKGHIGGIDSVAFSPDGTQVISGSFDRTIRVWDVQRGAMILGPLKGHTSAVRSITFSPDGTQLLSCSIDHTIRHWDIISGRMIGEPYKGHTDWVNSVSFSPRGTYVASGGSDNTVRLWDVRIGRQLDEYFQEHSDCVYSVAFSPTGQYIASGSLDRRVIIRAILSKYPDSDDDDGPRVTTSHMSIQQIFECFLRAGCVDLSLQMDTRQETARIVSGGGSGYLWKGELHNGARVAIKARPTSALGPVEYKTLKNQHAARELYLFCRMDHPHIH</sequence>
<evidence type="ECO:0000256" key="3">
    <source>
        <dbReference type="PROSITE-ProRule" id="PRU00221"/>
    </source>
</evidence>
<accession>A0A8H3HXY0</accession>